<evidence type="ECO:0000259" key="3">
    <source>
        <dbReference type="SMART" id="SM00727"/>
    </source>
</evidence>
<name>A0AAW1TIS2_9CHLO</name>
<comment type="caution">
    <text evidence="4">The sequence shown here is derived from an EMBL/GenBank/DDBJ whole genome shotgun (WGS) entry which is preliminary data.</text>
</comment>
<dbReference type="InterPro" id="IPR006636">
    <property type="entry name" value="STI1_HS-bd"/>
</dbReference>
<dbReference type="InterPro" id="IPR050962">
    <property type="entry name" value="Phosphate-bind_PstS"/>
</dbReference>
<dbReference type="AlphaFoldDB" id="A0AAW1TIS2"/>
<dbReference type="Gene3D" id="3.40.190.10">
    <property type="entry name" value="Periplasmic binding protein-like II"/>
    <property type="match status" value="1"/>
</dbReference>
<evidence type="ECO:0000256" key="2">
    <source>
        <dbReference type="ARBA" id="ARBA00022737"/>
    </source>
</evidence>
<dbReference type="EMBL" id="JALJOV010000029">
    <property type="protein sequence ID" value="KAK9868431.1"/>
    <property type="molecule type" value="Genomic_DNA"/>
</dbReference>
<dbReference type="Pfam" id="PF17830">
    <property type="entry name" value="STI1-HOP_DP"/>
    <property type="match status" value="1"/>
</dbReference>
<sequence length="669" mass="72292">MPCSCDRHWGWIYGSTAIPGECSRPHSGHLHHQGFAAIQWVGSGQGQQDFLSGTVNYGVSDIPLTPAQYSALGTRQVLQIPAVLNAVSVFVNITGVSKLILDPDTLARIFLGQITTFGDPAITMLNPGLVPPTGNNISIITRADNSGTTALFTSYLVKASPSVWNLGSGLSVNFPTTVRGVTGTNSVVAGLTAVGNSIGYATSGAGVAAGLTEVALRNFNGQYLTSVQADYQELANQLVLPAPTGDWSTVNLTYLAGNATYPVSGFSYYILDANQAAICHDLSSKSSHLAPGLRHGDLRLRHHCRALDTCNESSQSADDTWSSIVDNLQDATTIAMLHNMPDPDDLPTEMIARFREASRRPEVQECWQGIFQRRGLALADTSAKLADPAFLREISVEVQRGVQMALETSLPASAPQAEAPEPLPLKQALGAALGNHNLRGWMFEVLPPHLRNVSAVETAMSIPEDLAKLRGLLRSEQDSMDPLLKKILFHPESLARGSPAAVSSDSTSSAEQAADDIAAAEQLVADKLLDELMHSDELWQGIEPLLPKSEIPDRETFQEMVQNPVFRGQVVALLQNDPLMARFLRSHDLGDFTKQVETSHLEGRPSPLEFAARINANERLTSILSQPQVQEALARMAEDPEAIQEYKTDPQVMQAIKSLREIYGNSPTI</sequence>
<feature type="domain" description="STI1" evidence="3">
    <location>
        <begin position="617"/>
        <end position="656"/>
    </location>
</feature>
<accession>A0AAW1TIS2</accession>
<dbReference type="PANTHER" id="PTHR42996">
    <property type="entry name" value="PHOSPHATE-BINDING PROTEIN PSTS"/>
    <property type="match status" value="1"/>
</dbReference>
<dbReference type="SUPFAM" id="SSF53850">
    <property type="entry name" value="Periplasmic binding protein-like II"/>
    <property type="match status" value="1"/>
</dbReference>
<gene>
    <name evidence="4" type="ORF">WJX84_005617</name>
</gene>
<organism evidence="4 5">
    <name type="scientific">Apatococcus fuscideae</name>
    <dbReference type="NCBI Taxonomy" id="2026836"/>
    <lineage>
        <taxon>Eukaryota</taxon>
        <taxon>Viridiplantae</taxon>
        <taxon>Chlorophyta</taxon>
        <taxon>core chlorophytes</taxon>
        <taxon>Trebouxiophyceae</taxon>
        <taxon>Chlorellales</taxon>
        <taxon>Chlorellaceae</taxon>
        <taxon>Apatococcus</taxon>
    </lineage>
</organism>
<dbReference type="Gene3D" id="1.10.260.100">
    <property type="match status" value="1"/>
</dbReference>
<keyword evidence="5" id="KW-1185">Reference proteome</keyword>
<keyword evidence="2" id="KW-0677">Repeat</keyword>
<evidence type="ECO:0000256" key="1">
    <source>
        <dbReference type="ARBA" id="ARBA00008725"/>
    </source>
</evidence>
<comment type="similarity">
    <text evidence="1">Belongs to the PstS family.</text>
</comment>
<dbReference type="InterPro" id="IPR024370">
    <property type="entry name" value="PBP_domain"/>
</dbReference>
<evidence type="ECO:0000313" key="5">
    <source>
        <dbReference type="Proteomes" id="UP001485043"/>
    </source>
</evidence>
<dbReference type="Proteomes" id="UP001485043">
    <property type="component" value="Unassembled WGS sequence"/>
</dbReference>
<evidence type="ECO:0000313" key="4">
    <source>
        <dbReference type="EMBL" id="KAK9868431.1"/>
    </source>
</evidence>
<dbReference type="Pfam" id="PF12849">
    <property type="entry name" value="PBP_like_2"/>
    <property type="match status" value="1"/>
</dbReference>
<protein>
    <recommendedName>
        <fullName evidence="3">STI1 domain-containing protein</fullName>
    </recommendedName>
</protein>
<dbReference type="PANTHER" id="PTHR42996:SF1">
    <property type="entry name" value="PHOSPHATE-BINDING PROTEIN PSTS"/>
    <property type="match status" value="1"/>
</dbReference>
<dbReference type="InterPro" id="IPR041243">
    <property type="entry name" value="STI1/HOP_DP"/>
</dbReference>
<reference evidence="4 5" key="1">
    <citation type="journal article" date="2024" name="Nat. Commun.">
        <title>Phylogenomics reveals the evolutionary origins of lichenization in chlorophyte algae.</title>
        <authorList>
            <person name="Puginier C."/>
            <person name="Libourel C."/>
            <person name="Otte J."/>
            <person name="Skaloud P."/>
            <person name="Haon M."/>
            <person name="Grisel S."/>
            <person name="Petersen M."/>
            <person name="Berrin J.G."/>
            <person name="Delaux P.M."/>
            <person name="Dal Grande F."/>
            <person name="Keller J."/>
        </authorList>
    </citation>
    <scope>NUCLEOTIDE SEQUENCE [LARGE SCALE GENOMIC DNA]</scope>
    <source>
        <strain evidence="4 5">SAG 2523</strain>
    </source>
</reference>
<proteinExistence type="inferred from homology"/>
<dbReference type="SMART" id="SM00727">
    <property type="entry name" value="STI1"/>
    <property type="match status" value="1"/>
</dbReference>
<dbReference type="CDD" id="cd13565">
    <property type="entry name" value="PBP2_PstS"/>
    <property type="match status" value="1"/>
</dbReference>